<reference evidence="15 16" key="1">
    <citation type="journal article" date="2016" name="Nat. Commun.">
        <title>Thousands of microbial genomes shed light on interconnected biogeochemical processes in an aquifer system.</title>
        <authorList>
            <person name="Anantharaman K."/>
            <person name="Brown C.T."/>
            <person name="Hug L.A."/>
            <person name="Sharon I."/>
            <person name="Castelle C.J."/>
            <person name="Probst A.J."/>
            <person name="Thomas B.C."/>
            <person name="Singh A."/>
            <person name="Wilkins M.J."/>
            <person name="Karaoz U."/>
            <person name="Brodie E.L."/>
            <person name="Williams K.H."/>
            <person name="Hubbard S.S."/>
            <person name="Banfield J.F."/>
        </authorList>
    </citation>
    <scope>NUCLEOTIDE SEQUENCE [LARGE SCALE GENOMIC DNA]</scope>
</reference>
<dbReference type="Gene3D" id="6.10.250.1580">
    <property type="match status" value="1"/>
</dbReference>
<evidence type="ECO:0000313" key="16">
    <source>
        <dbReference type="Proteomes" id="UP000177069"/>
    </source>
</evidence>
<feature type="transmembrane region" description="Helical" evidence="12">
    <location>
        <begin position="12"/>
        <end position="33"/>
    </location>
</feature>
<comment type="subcellular location">
    <subcellularLocation>
        <location evidence="12">Cell membrane</location>
        <topology evidence="12">Single-pass membrane protein</topology>
    </subcellularLocation>
    <subcellularLocation>
        <location evidence="11">Endomembrane system</location>
        <topology evidence="11">Single-pass membrane protein</topology>
    </subcellularLocation>
</comment>
<dbReference type="SUPFAM" id="SSF81573">
    <property type="entry name" value="F1F0 ATP synthase subunit B, membrane domain"/>
    <property type="match status" value="1"/>
</dbReference>
<dbReference type="GO" id="GO:0046933">
    <property type="term" value="F:proton-transporting ATP synthase activity, rotational mechanism"/>
    <property type="evidence" value="ECO:0007669"/>
    <property type="project" value="UniProtKB-UniRule"/>
</dbReference>
<organism evidence="15 16">
    <name type="scientific">Candidatus Curtissbacteria bacterium RIFCSPHIGHO2_01_FULL_41_13</name>
    <dbReference type="NCBI Taxonomy" id="1797745"/>
    <lineage>
        <taxon>Bacteria</taxon>
        <taxon>Candidatus Curtissiibacteriota</taxon>
    </lineage>
</organism>
<keyword evidence="7 12" id="KW-0406">Ion transport</keyword>
<dbReference type="InterPro" id="IPR002146">
    <property type="entry name" value="ATP_synth_b/b'su_bac/chlpt"/>
</dbReference>
<dbReference type="GO" id="GO:0005886">
    <property type="term" value="C:plasma membrane"/>
    <property type="evidence" value="ECO:0007669"/>
    <property type="project" value="UniProtKB-SubCell"/>
</dbReference>
<evidence type="ECO:0000256" key="3">
    <source>
        <dbReference type="ARBA" id="ARBA00022547"/>
    </source>
</evidence>
<dbReference type="GO" id="GO:0045259">
    <property type="term" value="C:proton-transporting ATP synthase complex"/>
    <property type="evidence" value="ECO:0007669"/>
    <property type="project" value="UniProtKB-KW"/>
</dbReference>
<keyword evidence="9 12" id="KW-0066">ATP synthesis</keyword>
<keyword evidence="2 12" id="KW-0813">Transport</keyword>
<dbReference type="InterPro" id="IPR028987">
    <property type="entry name" value="ATP_synth_B-like_membr_sf"/>
</dbReference>
<evidence type="ECO:0000256" key="1">
    <source>
        <dbReference type="ARBA" id="ARBA00005513"/>
    </source>
</evidence>
<dbReference type="AlphaFoldDB" id="A0A1F5G1Y0"/>
<comment type="similarity">
    <text evidence="1 12 13">Belongs to the ATPase B chain family.</text>
</comment>
<evidence type="ECO:0000256" key="13">
    <source>
        <dbReference type="RuleBase" id="RU003848"/>
    </source>
</evidence>
<name>A0A1F5G1Y0_9BACT</name>
<proteinExistence type="inferred from homology"/>
<evidence type="ECO:0000256" key="8">
    <source>
        <dbReference type="ARBA" id="ARBA00023136"/>
    </source>
</evidence>
<comment type="subunit">
    <text evidence="12">F-type ATPases have 2 components, F(1) - the catalytic core - and F(0) - the membrane proton channel. F(1) has five subunits: alpha(3), beta(3), gamma(1), delta(1), epsilon(1). F(0) has three main subunits: a(1), b(2) and c(10-14). The alpha and beta chains form an alternating ring which encloses part of the gamma chain. F(1) is attached to F(0) by a central stalk formed by the gamma and epsilon chains, while a peripheral stalk is formed by the delta and b chains.</text>
</comment>
<comment type="function">
    <text evidence="12">Component of the F(0) channel, it forms part of the peripheral stalk, linking F(1) to F(0).</text>
</comment>
<evidence type="ECO:0000256" key="4">
    <source>
        <dbReference type="ARBA" id="ARBA00022692"/>
    </source>
</evidence>
<evidence type="ECO:0000256" key="12">
    <source>
        <dbReference type="HAMAP-Rule" id="MF_01398"/>
    </source>
</evidence>
<dbReference type="HAMAP" id="MF_01398">
    <property type="entry name" value="ATP_synth_b_bprime"/>
    <property type="match status" value="1"/>
</dbReference>
<evidence type="ECO:0000256" key="14">
    <source>
        <dbReference type="SAM" id="Coils"/>
    </source>
</evidence>
<comment type="function">
    <text evidence="10 12">F(1)F(0) ATP synthase produces ATP from ADP in the presence of a proton or sodium gradient. F-type ATPases consist of two structural domains, F(1) containing the extramembraneous catalytic core and F(0) containing the membrane proton channel, linked together by a central stalk and a peripheral stalk. During catalysis, ATP synthesis in the catalytic domain of F(1) is coupled via a rotary mechanism of the central stalk subunits to proton translocation.</text>
</comment>
<dbReference type="GO" id="GO:0046961">
    <property type="term" value="F:proton-transporting ATPase activity, rotational mechanism"/>
    <property type="evidence" value="ECO:0007669"/>
    <property type="project" value="TreeGrafter"/>
</dbReference>
<dbReference type="PANTHER" id="PTHR33445:SF2">
    <property type="entry name" value="ATP SYNTHASE SUBUNIT B', CHLOROPLASTIC"/>
    <property type="match status" value="1"/>
</dbReference>
<comment type="caution">
    <text evidence="15">The sequence shown here is derived from an EMBL/GenBank/DDBJ whole genome shotgun (WGS) entry which is preliminary data.</text>
</comment>
<dbReference type="InterPro" id="IPR050059">
    <property type="entry name" value="ATP_synthase_B_chain"/>
</dbReference>
<keyword evidence="4 12" id="KW-0812">Transmembrane</keyword>
<evidence type="ECO:0000313" key="15">
    <source>
        <dbReference type="EMBL" id="OGD85893.1"/>
    </source>
</evidence>
<keyword evidence="12" id="KW-1003">Cell membrane</keyword>
<dbReference type="PANTHER" id="PTHR33445">
    <property type="entry name" value="ATP SYNTHASE SUBUNIT B', CHLOROPLASTIC"/>
    <property type="match status" value="1"/>
</dbReference>
<keyword evidence="6 12" id="KW-1133">Transmembrane helix</keyword>
<dbReference type="NCBIfam" id="TIGR01144">
    <property type="entry name" value="ATP_synt_b"/>
    <property type="match status" value="1"/>
</dbReference>
<evidence type="ECO:0000256" key="10">
    <source>
        <dbReference type="ARBA" id="ARBA00025198"/>
    </source>
</evidence>
<evidence type="ECO:0000256" key="7">
    <source>
        <dbReference type="ARBA" id="ARBA00023065"/>
    </source>
</evidence>
<dbReference type="Proteomes" id="UP000177069">
    <property type="component" value="Unassembled WGS sequence"/>
</dbReference>
<dbReference type="CDD" id="cd06503">
    <property type="entry name" value="ATP-synt_Fo_b"/>
    <property type="match status" value="1"/>
</dbReference>
<dbReference type="InterPro" id="IPR005864">
    <property type="entry name" value="ATP_synth_F0_bsu_bac"/>
</dbReference>
<keyword evidence="14" id="KW-0175">Coiled coil</keyword>
<gene>
    <name evidence="12" type="primary">atpF</name>
    <name evidence="15" type="ORF">A2696_03485</name>
</gene>
<accession>A0A1F5G1Y0</accession>
<dbReference type="GO" id="GO:0012505">
    <property type="term" value="C:endomembrane system"/>
    <property type="evidence" value="ECO:0007669"/>
    <property type="project" value="UniProtKB-SubCell"/>
</dbReference>
<evidence type="ECO:0000256" key="5">
    <source>
        <dbReference type="ARBA" id="ARBA00022781"/>
    </source>
</evidence>
<dbReference type="Pfam" id="PF00430">
    <property type="entry name" value="ATP-synt_B"/>
    <property type="match status" value="1"/>
</dbReference>
<feature type="coiled-coil region" evidence="14">
    <location>
        <begin position="47"/>
        <end position="133"/>
    </location>
</feature>
<evidence type="ECO:0000256" key="6">
    <source>
        <dbReference type="ARBA" id="ARBA00022989"/>
    </source>
</evidence>
<evidence type="ECO:0000256" key="2">
    <source>
        <dbReference type="ARBA" id="ARBA00022448"/>
    </source>
</evidence>
<protein>
    <recommendedName>
        <fullName evidence="12">ATP synthase subunit b</fullName>
    </recommendedName>
    <alternativeName>
        <fullName evidence="12">ATP synthase F(0) sector subunit b</fullName>
    </alternativeName>
    <alternativeName>
        <fullName evidence="12">ATPase subunit I</fullName>
    </alternativeName>
    <alternativeName>
        <fullName evidence="12">F-type ATPase subunit b</fullName>
        <shortName evidence="12">F-ATPase subunit b</shortName>
    </alternativeName>
</protein>
<evidence type="ECO:0000256" key="11">
    <source>
        <dbReference type="ARBA" id="ARBA00037847"/>
    </source>
</evidence>
<sequence>MQIFESFGIQPTLLLAQIVNFLIILFLLQKFFYKPIFKMFEDRKKRIEESLKSADLIEEKLKKTEEKSALILQDAQKNAQDLIESAKKEAERITEKAIGDSRKIIEEGLTQAQVQIENQRQRMQKQLEKETLTLVIEVVKKVLGRTLKTKEKHQLTKNSLLQITKEIS</sequence>
<dbReference type="EMBL" id="MFBA01000011">
    <property type="protein sequence ID" value="OGD85893.1"/>
    <property type="molecule type" value="Genomic_DNA"/>
</dbReference>
<keyword evidence="8 12" id="KW-0472">Membrane</keyword>
<keyword evidence="3 12" id="KW-0138">CF(0)</keyword>
<keyword evidence="5 12" id="KW-0375">Hydrogen ion transport</keyword>
<evidence type="ECO:0000256" key="9">
    <source>
        <dbReference type="ARBA" id="ARBA00023310"/>
    </source>
</evidence>